<dbReference type="FunFam" id="3.40.309.10:FF:000012">
    <property type="entry name" value="Betaine aldehyde dehydrogenase"/>
    <property type="match status" value="1"/>
</dbReference>
<dbReference type="InterPro" id="IPR029510">
    <property type="entry name" value="Ald_DH_CS_GLU"/>
</dbReference>
<dbReference type="RefSeq" id="WP_008064260.1">
    <property type="nucleotide sequence ID" value="NZ_AFHG01000059.1"/>
</dbReference>
<accession>F5RH97</accession>
<dbReference type="PROSITE" id="PS00070">
    <property type="entry name" value="ALDEHYDE_DEHYDR_CYS"/>
    <property type="match status" value="1"/>
</dbReference>
<evidence type="ECO:0000256" key="4">
    <source>
        <dbReference type="PROSITE-ProRule" id="PRU10007"/>
    </source>
</evidence>
<protein>
    <submittedName>
        <fullName evidence="7">2-hydroxymuconic semialdehyde dehydrogenase</fullName>
    </submittedName>
</protein>
<dbReference type="PROSITE" id="PS00687">
    <property type="entry name" value="ALDEHYDE_DEHYDR_GLU"/>
    <property type="match status" value="1"/>
</dbReference>
<dbReference type="FunFam" id="3.40.605.10:FF:000007">
    <property type="entry name" value="NAD/NADP-dependent betaine aldehyde dehydrogenase"/>
    <property type="match status" value="1"/>
</dbReference>
<evidence type="ECO:0000313" key="7">
    <source>
        <dbReference type="EMBL" id="EGK69729.1"/>
    </source>
</evidence>
<dbReference type="Proteomes" id="UP000005019">
    <property type="component" value="Unassembled WGS sequence"/>
</dbReference>
<evidence type="ECO:0000256" key="3">
    <source>
        <dbReference type="ARBA" id="ARBA00023027"/>
    </source>
</evidence>
<comment type="similarity">
    <text evidence="1 5">Belongs to the aldehyde dehydrogenase family.</text>
</comment>
<evidence type="ECO:0000256" key="1">
    <source>
        <dbReference type="ARBA" id="ARBA00009986"/>
    </source>
</evidence>
<dbReference type="InterPro" id="IPR016162">
    <property type="entry name" value="Ald_DH_N"/>
</dbReference>
<keyword evidence="8" id="KW-1185">Reference proteome</keyword>
<dbReference type="InterPro" id="IPR015590">
    <property type="entry name" value="Aldehyde_DH_dom"/>
</dbReference>
<evidence type="ECO:0000313" key="8">
    <source>
        <dbReference type="Proteomes" id="UP000005019"/>
    </source>
</evidence>
<dbReference type="EMBL" id="AFHG01000059">
    <property type="protein sequence ID" value="EGK69729.1"/>
    <property type="molecule type" value="Genomic_DNA"/>
</dbReference>
<gene>
    <name evidence="7" type="ORF">METUNv1_03692</name>
</gene>
<dbReference type="PANTHER" id="PTHR43720">
    <property type="entry name" value="2-AMINOMUCONIC SEMIALDEHYDE DEHYDROGENASE"/>
    <property type="match status" value="1"/>
</dbReference>
<dbReference type="Gene3D" id="3.40.309.10">
    <property type="entry name" value="Aldehyde Dehydrogenase, Chain A, domain 2"/>
    <property type="match status" value="1"/>
</dbReference>
<evidence type="ECO:0000259" key="6">
    <source>
        <dbReference type="Pfam" id="PF00171"/>
    </source>
</evidence>
<dbReference type="CDD" id="cd07093">
    <property type="entry name" value="ALDH_F8_HMSADH"/>
    <property type="match status" value="1"/>
</dbReference>
<dbReference type="InterPro" id="IPR016161">
    <property type="entry name" value="Ald_DH/histidinol_DH"/>
</dbReference>
<proteinExistence type="inferred from homology"/>
<sequence>MKQISHFINGEFVAGREGRRFDKRSPLDNRVIASVSEAGRDEVNAAVAAARAALEGPWGRMTVTERTELLYAVANEINRRFDDFVAAEVADTGKPVSLASHLDIPRGAANFKIFADVVKNVPGEFFEMATPDGRGAINYALRKPVGVVGVVCPWNLPLLLMTWKVGPALACGNTVVVKPSEETPQTAALLGEVMNAVGVPAGVYNVVHGFGPDSAGEFLTTHPGVNAITFTGETRTGEAIMKAAAGGARPVSLEMGGKNPAIVFADCDFDAAIAGTLRSAFANCGQVCLGTERVYVERPIFERFVAALKQGAEALVMGRPEDEATGMGPLISAEHRQKVLSYYRRAVEEGATVVTGGGVPDMPGELANGAWVQPTIWTGLPETAAVVREEIFGPCCHIAPFDREEDAIRMANDTHYGLAASVWTTDITRGHRVAAALDTGLVWVNSWFLRDLRTPFGGAKQSGIGREGGVHSLEFYTELKNVCVKL</sequence>
<dbReference type="STRING" id="1000565.METUNv1_03692"/>
<dbReference type="Gene3D" id="3.40.605.10">
    <property type="entry name" value="Aldehyde Dehydrogenase, Chain A, domain 1"/>
    <property type="match status" value="1"/>
</dbReference>
<feature type="domain" description="Aldehyde dehydrogenase" evidence="6">
    <location>
        <begin position="13"/>
        <end position="482"/>
    </location>
</feature>
<dbReference type="NCBIfam" id="TIGR03216">
    <property type="entry name" value="OH_muco_semi_DH"/>
    <property type="match status" value="1"/>
</dbReference>
<evidence type="ECO:0000256" key="2">
    <source>
        <dbReference type="ARBA" id="ARBA00023002"/>
    </source>
</evidence>
<dbReference type="OrthoDB" id="6187633at2"/>
<evidence type="ECO:0000256" key="5">
    <source>
        <dbReference type="RuleBase" id="RU003345"/>
    </source>
</evidence>
<dbReference type="InterPro" id="IPR017628">
    <property type="entry name" value="OHmuconic_semiald_DH"/>
</dbReference>
<feature type="active site" evidence="4">
    <location>
        <position position="254"/>
    </location>
</feature>
<name>F5RH97_METUF</name>
<dbReference type="Pfam" id="PF00171">
    <property type="entry name" value="Aldedh"/>
    <property type="match status" value="1"/>
</dbReference>
<dbReference type="GO" id="GO:0016620">
    <property type="term" value="F:oxidoreductase activity, acting on the aldehyde or oxo group of donors, NAD or NADP as acceptor"/>
    <property type="evidence" value="ECO:0007669"/>
    <property type="project" value="InterPro"/>
</dbReference>
<dbReference type="SUPFAM" id="SSF53720">
    <property type="entry name" value="ALDH-like"/>
    <property type="match status" value="1"/>
</dbReference>
<organism evidence="7 8">
    <name type="scientific">Methyloversatilis universalis (strain ATCC BAA-1314 / DSM 25237 / JCM 13912 / CCUG 52030 / FAM5)</name>
    <dbReference type="NCBI Taxonomy" id="1000565"/>
    <lineage>
        <taxon>Bacteria</taxon>
        <taxon>Pseudomonadati</taxon>
        <taxon>Pseudomonadota</taxon>
        <taxon>Betaproteobacteria</taxon>
        <taxon>Nitrosomonadales</taxon>
        <taxon>Sterolibacteriaceae</taxon>
        <taxon>Methyloversatilis</taxon>
    </lineage>
</organism>
<dbReference type="eggNOG" id="COG1012">
    <property type="taxonomic scope" value="Bacteria"/>
</dbReference>
<reference evidence="7 8" key="1">
    <citation type="journal article" date="2011" name="J. Bacteriol.">
        <title>Genome sequence of Methyloversatilis universalis FAM5T, a methylotrophic representative of the order Rhodocyclales.</title>
        <authorList>
            <person name="Kittichotirat W."/>
            <person name="Good N.M."/>
            <person name="Hall R."/>
            <person name="Bringel F."/>
            <person name="Lajus A."/>
            <person name="Medigue C."/>
            <person name="Smalley N.E."/>
            <person name="Beck D."/>
            <person name="Bumgarner R."/>
            <person name="Vuilleumier S."/>
            <person name="Kalyuzhnaya M.G."/>
        </authorList>
    </citation>
    <scope>NUCLEOTIDE SEQUENCE [LARGE SCALE GENOMIC DNA]</scope>
    <source>
        <strain evidence="8">ATCC BAA-1314 / JCM 13912 / FAM5</strain>
    </source>
</reference>
<dbReference type="InterPro" id="IPR016160">
    <property type="entry name" value="Ald_DH_CS_CYS"/>
</dbReference>
<keyword evidence="3" id="KW-0520">NAD</keyword>
<dbReference type="InterPro" id="IPR016163">
    <property type="entry name" value="Ald_DH_C"/>
</dbReference>
<keyword evidence="2 5" id="KW-0560">Oxidoreductase</keyword>
<dbReference type="AlphaFoldDB" id="F5RH97"/>
<comment type="caution">
    <text evidence="7">The sequence shown here is derived from an EMBL/GenBank/DDBJ whole genome shotgun (WGS) entry which is preliminary data.</text>
</comment>
<dbReference type="PANTHER" id="PTHR43720:SF2">
    <property type="entry name" value="2-AMINOMUCONIC SEMIALDEHYDE DEHYDROGENASE"/>
    <property type="match status" value="1"/>
</dbReference>